<dbReference type="Proteomes" id="UP000543579">
    <property type="component" value="Unassembled WGS sequence"/>
</dbReference>
<dbReference type="GO" id="GO:0022857">
    <property type="term" value="F:transmembrane transporter activity"/>
    <property type="evidence" value="ECO:0007669"/>
    <property type="project" value="TreeGrafter"/>
</dbReference>
<evidence type="ECO:0000256" key="1">
    <source>
        <dbReference type="ARBA" id="ARBA00022448"/>
    </source>
</evidence>
<dbReference type="InterPro" id="IPR015854">
    <property type="entry name" value="ABC_transpr_LolD-like"/>
</dbReference>
<dbReference type="PROSITE" id="PS00211">
    <property type="entry name" value="ABC_TRANSPORTER_1"/>
    <property type="match status" value="1"/>
</dbReference>
<dbReference type="Pfam" id="PF00005">
    <property type="entry name" value="ABC_tran"/>
    <property type="match status" value="1"/>
</dbReference>
<dbReference type="Gene3D" id="3.40.50.300">
    <property type="entry name" value="P-loop containing nucleotide triphosphate hydrolases"/>
    <property type="match status" value="1"/>
</dbReference>
<dbReference type="CDD" id="cd03255">
    <property type="entry name" value="ABC_MJ0796_LolCDE_FtsE"/>
    <property type="match status" value="1"/>
</dbReference>
<keyword evidence="1" id="KW-0813">Transport</keyword>
<dbReference type="GO" id="GO:0005886">
    <property type="term" value="C:plasma membrane"/>
    <property type="evidence" value="ECO:0007669"/>
    <property type="project" value="TreeGrafter"/>
</dbReference>
<evidence type="ECO:0000259" key="5">
    <source>
        <dbReference type="PROSITE" id="PS50893"/>
    </source>
</evidence>
<organism evidence="6 7">
    <name type="scientific">Microbacterium proteolyticum</name>
    <dbReference type="NCBI Taxonomy" id="1572644"/>
    <lineage>
        <taxon>Bacteria</taxon>
        <taxon>Bacillati</taxon>
        <taxon>Actinomycetota</taxon>
        <taxon>Actinomycetes</taxon>
        <taxon>Micrococcales</taxon>
        <taxon>Microbacteriaceae</taxon>
        <taxon>Microbacterium</taxon>
    </lineage>
</organism>
<dbReference type="PANTHER" id="PTHR24220">
    <property type="entry name" value="IMPORT ATP-BINDING PROTEIN"/>
    <property type="match status" value="1"/>
</dbReference>
<dbReference type="GO" id="GO:0016887">
    <property type="term" value="F:ATP hydrolysis activity"/>
    <property type="evidence" value="ECO:0007669"/>
    <property type="project" value="InterPro"/>
</dbReference>
<feature type="compositionally biased region" description="Basic and acidic residues" evidence="4">
    <location>
        <begin position="253"/>
        <end position="268"/>
    </location>
</feature>
<evidence type="ECO:0000256" key="3">
    <source>
        <dbReference type="ARBA" id="ARBA00022840"/>
    </source>
</evidence>
<dbReference type="InterPro" id="IPR017871">
    <property type="entry name" value="ABC_transporter-like_CS"/>
</dbReference>
<dbReference type="AlphaFoldDB" id="A0A7W5GG92"/>
<sequence length="288" mass="31336">MSLLTLSEVTRTVIPPDQPALTILSGVDLTIEPGDHVSIVGRSGSGKSTLLNMLGLLDLPTSGEITFDDRPVKAYSAAKRDRLRGAAIGFVFQQFNLLPGRTALENVTMPLLYSTGRTFWHRKRIAAEMLELVGLEHRLSSMPDRLSGGEQQRVAIARSLVRGPRLILADEPTGALDLDTGQSVMELIDEVAVRTGAAQVTITHDPTIARRARRHFRLDRGVLTPVDDPSLEPLTRRDRREMAPDAEPAAATDSRDADSDSTLERLGLREPSTSPHGAAPVSTERTDP</sequence>
<gene>
    <name evidence="6" type="ORF">FHS07_002594</name>
</gene>
<evidence type="ECO:0000313" key="6">
    <source>
        <dbReference type="EMBL" id="MBB3158876.1"/>
    </source>
</evidence>
<dbReference type="SUPFAM" id="SSF52540">
    <property type="entry name" value="P-loop containing nucleoside triphosphate hydrolases"/>
    <property type="match status" value="1"/>
</dbReference>
<evidence type="ECO:0000313" key="7">
    <source>
        <dbReference type="Proteomes" id="UP000543579"/>
    </source>
</evidence>
<feature type="region of interest" description="Disordered" evidence="4">
    <location>
        <begin position="223"/>
        <end position="288"/>
    </location>
</feature>
<evidence type="ECO:0000256" key="2">
    <source>
        <dbReference type="ARBA" id="ARBA00022741"/>
    </source>
</evidence>
<keyword evidence="2" id="KW-0547">Nucleotide-binding</keyword>
<dbReference type="InterPro" id="IPR003593">
    <property type="entry name" value="AAA+_ATPase"/>
</dbReference>
<proteinExistence type="predicted"/>
<feature type="compositionally biased region" description="Basic and acidic residues" evidence="4">
    <location>
        <begin position="234"/>
        <end position="243"/>
    </location>
</feature>
<dbReference type="InterPro" id="IPR027417">
    <property type="entry name" value="P-loop_NTPase"/>
</dbReference>
<dbReference type="InterPro" id="IPR017911">
    <property type="entry name" value="MacB-like_ATP-bd"/>
</dbReference>
<dbReference type="InterPro" id="IPR003439">
    <property type="entry name" value="ABC_transporter-like_ATP-bd"/>
</dbReference>
<accession>A0A7W5GG92</accession>
<dbReference type="RefSeq" id="WP_183420306.1">
    <property type="nucleotide sequence ID" value="NZ_JACHXY010000003.1"/>
</dbReference>
<dbReference type="GO" id="GO:0005524">
    <property type="term" value="F:ATP binding"/>
    <property type="evidence" value="ECO:0007669"/>
    <property type="project" value="UniProtKB-KW"/>
</dbReference>
<keyword evidence="3 6" id="KW-0067">ATP-binding</keyword>
<comment type="caution">
    <text evidence="6">The sequence shown here is derived from an EMBL/GenBank/DDBJ whole genome shotgun (WGS) entry which is preliminary data.</text>
</comment>
<feature type="domain" description="ABC transporter" evidence="5">
    <location>
        <begin position="4"/>
        <end position="245"/>
    </location>
</feature>
<dbReference type="SMART" id="SM00382">
    <property type="entry name" value="AAA"/>
    <property type="match status" value="1"/>
</dbReference>
<protein>
    <submittedName>
        <fullName evidence="6">Putative ABC transport system ATP-binding protein</fullName>
    </submittedName>
</protein>
<dbReference type="PROSITE" id="PS50893">
    <property type="entry name" value="ABC_TRANSPORTER_2"/>
    <property type="match status" value="1"/>
</dbReference>
<name>A0A7W5GG92_9MICO</name>
<reference evidence="6 7" key="1">
    <citation type="submission" date="2020-08" db="EMBL/GenBank/DDBJ databases">
        <title>Genomic Encyclopedia of Type Strains, Phase III (KMG-III): the genomes of soil and plant-associated and newly described type strains.</title>
        <authorList>
            <person name="Whitman W."/>
        </authorList>
    </citation>
    <scope>NUCLEOTIDE SEQUENCE [LARGE SCALE GENOMIC DNA]</scope>
    <source>
        <strain evidence="6 7">CECT 8356</strain>
    </source>
</reference>
<evidence type="ECO:0000256" key="4">
    <source>
        <dbReference type="SAM" id="MobiDB-lite"/>
    </source>
</evidence>
<dbReference type="EMBL" id="JACHXY010000003">
    <property type="protein sequence ID" value="MBB3158876.1"/>
    <property type="molecule type" value="Genomic_DNA"/>
</dbReference>
<dbReference type="PANTHER" id="PTHR24220:SF86">
    <property type="entry name" value="ABC TRANSPORTER ABCH.1"/>
    <property type="match status" value="1"/>
</dbReference>